<evidence type="ECO:0000256" key="4">
    <source>
        <dbReference type="ARBA" id="ARBA00022692"/>
    </source>
</evidence>
<keyword evidence="2" id="KW-0813">Transport</keyword>
<feature type="transmembrane region" description="Helical" evidence="7">
    <location>
        <begin position="12"/>
        <end position="37"/>
    </location>
</feature>
<evidence type="ECO:0000256" key="7">
    <source>
        <dbReference type="SAM" id="Phobius"/>
    </source>
</evidence>
<proteinExistence type="predicted"/>
<feature type="domain" description="ABC transmembrane type-1" evidence="8">
    <location>
        <begin position="82"/>
        <end position="271"/>
    </location>
</feature>
<dbReference type="PROSITE" id="PS50928">
    <property type="entry name" value="ABC_TM1"/>
    <property type="match status" value="1"/>
</dbReference>
<dbReference type="SUPFAM" id="SSF161098">
    <property type="entry name" value="MetI-like"/>
    <property type="match status" value="1"/>
</dbReference>
<comment type="subcellular location">
    <subcellularLocation>
        <location evidence="1">Cell membrane</location>
        <topology evidence="1">Multi-pass membrane protein</topology>
    </subcellularLocation>
</comment>
<feature type="transmembrane region" description="Helical" evidence="7">
    <location>
        <begin position="248"/>
        <end position="271"/>
    </location>
</feature>
<accession>A0A382QB43</accession>
<dbReference type="CDD" id="cd06261">
    <property type="entry name" value="TM_PBP2"/>
    <property type="match status" value="1"/>
</dbReference>
<dbReference type="Gene3D" id="1.10.3720.10">
    <property type="entry name" value="MetI-like"/>
    <property type="match status" value="1"/>
</dbReference>
<dbReference type="InterPro" id="IPR050366">
    <property type="entry name" value="BP-dependent_transpt_permease"/>
</dbReference>
<feature type="transmembrane region" description="Helical" evidence="7">
    <location>
        <begin position="204"/>
        <end position="228"/>
    </location>
</feature>
<evidence type="ECO:0000313" key="9">
    <source>
        <dbReference type="EMBL" id="SVC82180.1"/>
    </source>
</evidence>
<sequence>VTTVFERLRGRRLTGVGTIGLIIVSIVIILAIVGPYISPHDPIQHHLKARYKPLGYTDENGIFLLGTDQLGRDILSRIIAGCRVSVIVSVYAVVIAGSIGVSYGLIAGFVGGWVDQIMMRIADALLSIPFIVLVVAISGVVGAGVFTLVLILGFTGWVTYARVTRGEVLVAKELDYVIAATVVGQSKIRIMFQHILPNVMSSAVVLAALQVGVTIIAESSLSFLGLGVQSPSVTWGLMLADGRASIGSAWWMTTFPGVAITIVVLGVVFLGDWMRDVLDPRLRGE</sequence>
<protein>
    <recommendedName>
        <fullName evidence="8">ABC transmembrane type-1 domain-containing protein</fullName>
    </recommendedName>
</protein>
<dbReference type="Pfam" id="PF12911">
    <property type="entry name" value="OppC_N"/>
    <property type="match status" value="1"/>
</dbReference>
<dbReference type="AlphaFoldDB" id="A0A382QB43"/>
<evidence type="ECO:0000256" key="3">
    <source>
        <dbReference type="ARBA" id="ARBA00022475"/>
    </source>
</evidence>
<feature type="transmembrane region" description="Helical" evidence="7">
    <location>
        <begin position="126"/>
        <end position="154"/>
    </location>
</feature>
<evidence type="ECO:0000259" key="8">
    <source>
        <dbReference type="PROSITE" id="PS50928"/>
    </source>
</evidence>
<dbReference type="Pfam" id="PF00528">
    <property type="entry name" value="BPD_transp_1"/>
    <property type="match status" value="1"/>
</dbReference>
<name>A0A382QB43_9ZZZZ</name>
<dbReference type="PANTHER" id="PTHR43386">
    <property type="entry name" value="OLIGOPEPTIDE TRANSPORT SYSTEM PERMEASE PROTEIN APPC"/>
    <property type="match status" value="1"/>
</dbReference>
<organism evidence="9">
    <name type="scientific">marine metagenome</name>
    <dbReference type="NCBI Taxonomy" id="408172"/>
    <lineage>
        <taxon>unclassified sequences</taxon>
        <taxon>metagenomes</taxon>
        <taxon>ecological metagenomes</taxon>
    </lineage>
</organism>
<dbReference type="PANTHER" id="PTHR43386:SF1">
    <property type="entry name" value="D,D-DIPEPTIDE TRANSPORT SYSTEM PERMEASE PROTEIN DDPC-RELATED"/>
    <property type="match status" value="1"/>
</dbReference>
<evidence type="ECO:0000256" key="2">
    <source>
        <dbReference type="ARBA" id="ARBA00022448"/>
    </source>
</evidence>
<evidence type="ECO:0000256" key="1">
    <source>
        <dbReference type="ARBA" id="ARBA00004651"/>
    </source>
</evidence>
<dbReference type="InterPro" id="IPR035906">
    <property type="entry name" value="MetI-like_sf"/>
</dbReference>
<gene>
    <name evidence="9" type="ORF">METZ01_LOCUS335034</name>
</gene>
<keyword evidence="3" id="KW-1003">Cell membrane</keyword>
<keyword evidence="6 7" id="KW-0472">Membrane</keyword>
<dbReference type="EMBL" id="UINC01112913">
    <property type="protein sequence ID" value="SVC82180.1"/>
    <property type="molecule type" value="Genomic_DNA"/>
</dbReference>
<dbReference type="GO" id="GO:0005886">
    <property type="term" value="C:plasma membrane"/>
    <property type="evidence" value="ECO:0007669"/>
    <property type="project" value="UniProtKB-SubCell"/>
</dbReference>
<keyword evidence="5 7" id="KW-1133">Transmembrane helix</keyword>
<dbReference type="GO" id="GO:0055085">
    <property type="term" value="P:transmembrane transport"/>
    <property type="evidence" value="ECO:0007669"/>
    <property type="project" value="InterPro"/>
</dbReference>
<dbReference type="InterPro" id="IPR000515">
    <property type="entry name" value="MetI-like"/>
</dbReference>
<evidence type="ECO:0000256" key="5">
    <source>
        <dbReference type="ARBA" id="ARBA00022989"/>
    </source>
</evidence>
<dbReference type="InterPro" id="IPR025966">
    <property type="entry name" value="OppC_N"/>
</dbReference>
<feature type="transmembrane region" description="Helical" evidence="7">
    <location>
        <begin position="90"/>
        <end position="114"/>
    </location>
</feature>
<reference evidence="9" key="1">
    <citation type="submission" date="2018-05" db="EMBL/GenBank/DDBJ databases">
        <authorList>
            <person name="Lanie J.A."/>
            <person name="Ng W.-L."/>
            <person name="Kazmierczak K.M."/>
            <person name="Andrzejewski T.M."/>
            <person name="Davidsen T.M."/>
            <person name="Wayne K.J."/>
            <person name="Tettelin H."/>
            <person name="Glass J.I."/>
            <person name="Rusch D."/>
            <person name="Podicherti R."/>
            <person name="Tsui H.-C.T."/>
            <person name="Winkler M.E."/>
        </authorList>
    </citation>
    <scope>NUCLEOTIDE SEQUENCE</scope>
</reference>
<keyword evidence="4 7" id="KW-0812">Transmembrane</keyword>
<feature type="non-terminal residue" evidence="9">
    <location>
        <position position="1"/>
    </location>
</feature>
<evidence type="ECO:0000256" key="6">
    <source>
        <dbReference type="ARBA" id="ARBA00023136"/>
    </source>
</evidence>